<proteinExistence type="inferred from homology"/>
<keyword evidence="3" id="KW-0732">Signal</keyword>
<accession>A0A8K0JQJ7</accession>
<gene>
    <name evidence="5" type="ORF">FFLO_00935</name>
</gene>
<evidence type="ECO:0000259" key="4">
    <source>
        <dbReference type="Pfam" id="PF22384"/>
    </source>
</evidence>
<dbReference type="InterPro" id="IPR054364">
    <property type="entry name" value="Ca3427-like_PBP2"/>
</dbReference>
<evidence type="ECO:0000256" key="2">
    <source>
        <dbReference type="ARBA" id="ARBA00010742"/>
    </source>
</evidence>
<dbReference type="SUPFAM" id="SSF53850">
    <property type="entry name" value="Periplasmic binding protein-like II"/>
    <property type="match status" value="1"/>
</dbReference>
<name>A0A8K0JQJ7_9TREE</name>
<sequence>MVLKVGWHREHFLSPLLQLHAAKGGFELVECPGGTGDMQAKLKAGEIDVCIALTDALIAGIANGQTSYKIVGRYISTPLRWAIITGKDSQYQDVSDLKGTKLGISRLGSGSQVMASVMALREKWSQADQPTFEVKGSFQPLRDSVNSGETSVFLWEWFTTKPYADSGEVRFIGSVYTPWPCWMIAASPAADADQVSQLLTALGEYTTEFDSKSKRESENVGYVAKTFGQREEDVKEWLGTVAWYHDLLAVERKVVTDTLEVLGQAGVVKRPSEGWDVDAFVDQRIAKVI</sequence>
<evidence type="ECO:0000313" key="6">
    <source>
        <dbReference type="Proteomes" id="UP000812966"/>
    </source>
</evidence>
<evidence type="ECO:0000313" key="5">
    <source>
        <dbReference type="EMBL" id="KAG7571110.1"/>
    </source>
</evidence>
<dbReference type="Pfam" id="PF22384">
    <property type="entry name" value="PBP2_Ca3427_like"/>
    <property type="match status" value="1"/>
</dbReference>
<dbReference type="CDD" id="cd13637">
    <property type="entry name" value="PBP2_Ca3427_like"/>
    <property type="match status" value="1"/>
</dbReference>
<organism evidence="5 6">
    <name type="scientific">Filobasidium floriforme</name>
    <dbReference type="NCBI Taxonomy" id="5210"/>
    <lineage>
        <taxon>Eukaryota</taxon>
        <taxon>Fungi</taxon>
        <taxon>Dikarya</taxon>
        <taxon>Basidiomycota</taxon>
        <taxon>Agaricomycotina</taxon>
        <taxon>Tremellomycetes</taxon>
        <taxon>Filobasidiales</taxon>
        <taxon>Filobasidiaceae</taxon>
        <taxon>Filobasidium</taxon>
    </lineage>
</organism>
<dbReference type="Gene3D" id="3.40.190.10">
    <property type="entry name" value="Periplasmic binding protein-like II"/>
    <property type="match status" value="2"/>
</dbReference>
<dbReference type="EMBL" id="JABELV010000011">
    <property type="protein sequence ID" value="KAG7571110.1"/>
    <property type="molecule type" value="Genomic_DNA"/>
</dbReference>
<evidence type="ECO:0000256" key="1">
    <source>
        <dbReference type="ARBA" id="ARBA00004418"/>
    </source>
</evidence>
<reference evidence="5" key="1">
    <citation type="submission" date="2020-04" db="EMBL/GenBank/DDBJ databases">
        <title>Analysis of mating type loci in Filobasidium floriforme.</title>
        <authorList>
            <person name="Nowrousian M."/>
        </authorList>
    </citation>
    <scope>NUCLEOTIDE SEQUENCE</scope>
    <source>
        <strain evidence="5">CBS 6242</strain>
    </source>
</reference>
<dbReference type="PANTHER" id="PTHR30024:SF47">
    <property type="entry name" value="TAURINE-BINDING PERIPLASMIC PROTEIN"/>
    <property type="match status" value="1"/>
</dbReference>
<comment type="similarity">
    <text evidence="2">Belongs to the bacterial solute-binding protein SsuA/TauA family.</text>
</comment>
<keyword evidence="6" id="KW-1185">Reference proteome</keyword>
<dbReference type="GO" id="GO:0042597">
    <property type="term" value="C:periplasmic space"/>
    <property type="evidence" value="ECO:0007669"/>
    <property type="project" value="UniProtKB-SubCell"/>
</dbReference>
<comment type="subcellular location">
    <subcellularLocation>
        <location evidence="1">Periplasm</location>
    </subcellularLocation>
</comment>
<dbReference type="Proteomes" id="UP000812966">
    <property type="component" value="Unassembled WGS sequence"/>
</dbReference>
<comment type="caution">
    <text evidence="5">The sequence shown here is derived from an EMBL/GenBank/DDBJ whole genome shotgun (WGS) entry which is preliminary data.</text>
</comment>
<feature type="domain" description="Ca3427-like PBP 2" evidence="4">
    <location>
        <begin position="81"/>
        <end position="174"/>
    </location>
</feature>
<dbReference type="AlphaFoldDB" id="A0A8K0JQJ7"/>
<dbReference type="PANTHER" id="PTHR30024">
    <property type="entry name" value="ALIPHATIC SULFONATES-BINDING PROTEIN-RELATED"/>
    <property type="match status" value="1"/>
</dbReference>
<protein>
    <recommendedName>
        <fullName evidence="4">Ca3427-like PBP 2 domain-containing protein</fullName>
    </recommendedName>
</protein>
<evidence type="ECO:0000256" key="3">
    <source>
        <dbReference type="ARBA" id="ARBA00022729"/>
    </source>
</evidence>